<dbReference type="AlphaFoldDB" id="A0A422R190"/>
<dbReference type="Proteomes" id="UP000238137">
    <property type="component" value="Unassembled WGS sequence"/>
</dbReference>
<sequence>MLKMPMAMMALTADGPKIAVIRIAMTNEGKAKIRSLPRMIVSSSQLPRRAAAINPRGTPNPMPIPTATSATAMDTLAPTMIIDRMSRPK</sequence>
<name>A0A422R190_9RHOB</name>
<accession>A0A422R190</accession>
<keyword evidence="2" id="KW-1185">Reference proteome</keyword>
<protein>
    <submittedName>
        <fullName evidence="1">Uncharacterized protein</fullName>
    </submittedName>
</protein>
<reference evidence="1" key="1">
    <citation type="submission" date="2018-05" db="EMBL/GenBank/DDBJ databases">
        <title>Reclassification of Methylarcula marina and Methylarcula terricola as Paracoccus methylarcula sp.nov., comb.nov. and Paracoccus terricola comb.nov.</title>
        <authorList>
            <person name="Shmareva M.N."/>
            <person name="Doronina N.V."/>
            <person name="Vasilenko O.V."/>
            <person name="Tarlachkov S.V."/>
            <person name="Trotsenko Y.A."/>
        </authorList>
    </citation>
    <scope>NUCLEOTIDE SEQUENCE [LARGE SCALE GENOMIC DNA]</scope>
    <source>
        <strain evidence="1">VKM B-2159</strain>
    </source>
</reference>
<organism evidence="1 2">
    <name type="scientific">Paracoccus methylarcula</name>
    <dbReference type="NCBI Taxonomy" id="72022"/>
    <lineage>
        <taxon>Bacteria</taxon>
        <taxon>Pseudomonadati</taxon>
        <taxon>Pseudomonadota</taxon>
        <taxon>Alphaproteobacteria</taxon>
        <taxon>Rhodobacterales</taxon>
        <taxon>Paracoccaceae</taxon>
        <taxon>Paracoccus</taxon>
    </lineage>
</organism>
<evidence type="ECO:0000313" key="2">
    <source>
        <dbReference type="Proteomes" id="UP000238137"/>
    </source>
</evidence>
<comment type="caution">
    <text evidence="1">The sequence shown here is derived from an EMBL/GenBank/DDBJ whole genome shotgun (WGS) entry which is preliminary data.</text>
</comment>
<evidence type="ECO:0000313" key="1">
    <source>
        <dbReference type="EMBL" id="RNF35989.1"/>
    </source>
</evidence>
<dbReference type="EMBL" id="PXNQ02000001">
    <property type="protein sequence ID" value="RNF35989.1"/>
    <property type="molecule type" value="Genomic_DNA"/>
</dbReference>
<proteinExistence type="predicted"/>
<gene>
    <name evidence="1" type="ORF">A7A09_000830</name>
</gene>